<dbReference type="PRINTS" id="PR00344">
    <property type="entry name" value="BCTRLSENSOR"/>
</dbReference>
<dbReference type="PANTHER" id="PTHR45453">
    <property type="entry name" value="PHOSPHATE REGULON SENSOR PROTEIN PHOR"/>
    <property type="match status" value="1"/>
</dbReference>
<dbReference type="Pfam" id="PF02518">
    <property type="entry name" value="HATPase_c"/>
    <property type="match status" value="1"/>
</dbReference>
<dbReference type="InterPro" id="IPR036097">
    <property type="entry name" value="HisK_dim/P_sf"/>
</dbReference>
<keyword evidence="4" id="KW-0808">Transferase</keyword>
<keyword evidence="6" id="KW-0902">Two-component regulatory system</keyword>
<dbReference type="GO" id="GO:0004721">
    <property type="term" value="F:phosphoprotein phosphatase activity"/>
    <property type="evidence" value="ECO:0007669"/>
    <property type="project" value="TreeGrafter"/>
</dbReference>
<keyword evidence="7" id="KW-1133">Transmembrane helix</keyword>
<dbReference type="InterPro" id="IPR003661">
    <property type="entry name" value="HisK_dim/P_dom"/>
</dbReference>
<keyword evidence="5 9" id="KW-0418">Kinase</keyword>
<dbReference type="EMBL" id="VZCW01000213">
    <property type="protein sequence ID" value="MQN12801.1"/>
    <property type="molecule type" value="Genomic_DNA"/>
</dbReference>
<dbReference type="EC" id="2.7.13.3" evidence="2"/>
<dbReference type="RefSeq" id="WP_153128564.1">
    <property type="nucleotide sequence ID" value="NZ_VZCW01000213.1"/>
</dbReference>
<feature type="transmembrane region" description="Helical" evidence="7">
    <location>
        <begin position="215"/>
        <end position="240"/>
    </location>
</feature>
<keyword evidence="7" id="KW-0812">Transmembrane</keyword>
<evidence type="ECO:0000256" key="4">
    <source>
        <dbReference type="ARBA" id="ARBA00022679"/>
    </source>
</evidence>
<feature type="domain" description="Histidine kinase" evidence="8">
    <location>
        <begin position="255"/>
        <end position="472"/>
    </location>
</feature>
<evidence type="ECO:0000256" key="5">
    <source>
        <dbReference type="ARBA" id="ARBA00022777"/>
    </source>
</evidence>
<dbReference type="InterPro" id="IPR050351">
    <property type="entry name" value="BphY/WalK/GraS-like"/>
</dbReference>
<evidence type="ECO:0000259" key="8">
    <source>
        <dbReference type="PROSITE" id="PS50109"/>
    </source>
</evidence>
<name>A0AA90UGM9_9BACT</name>
<evidence type="ECO:0000256" key="1">
    <source>
        <dbReference type="ARBA" id="ARBA00000085"/>
    </source>
</evidence>
<dbReference type="GO" id="GO:0016036">
    <property type="term" value="P:cellular response to phosphate starvation"/>
    <property type="evidence" value="ECO:0007669"/>
    <property type="project" value="TreeGrafter"/>
</dbReference>
<dbReference type="InterPro" id="IPR004358">
    <property type="entry name" value="Sig_transdc_His_kin-like_C"/>
</dbReference>
<evidence type="ECO:0000256" key="2">
    <source>
        <dbReference type="ARBA" id="ARBA00012438"/>
    </source>
</evidence>
<dbReference type="InterPro" id="IPR003594">
    <property type="entry name" value="HATPase_dom"/>
</dbReference>
<evidence type="ECO:0000256" key="7">
    <source>
        <dbReference type="SAM" id="Phobius"/>
    </source>
</evidence>
<comment type="caution">
    <text evidence="9">The sequence shown here is derived from an EMBL/GenBank/DDBJ whole genome shotgun (WGS) entry which is preliminary data.</text>
</comment>
<sequence length="472" mass="54170">MNRRIKQVWLLAILSSFLLIGLQTYWLYNSVTYSMGEMGKKNAEKAEQAIVTYLTNIGAAVKEKSHIGYVVTAYFSDYKPPVTTVCSPLDTDTIIGGVVYRKPGFGNVMEKRDTFDLRETDSNNSFDCLNTYITYQLTRFDKAHFDRFVSRKLGNGFIESEMKTGKHRLWQTRIVEPPTLFHHEMLVEVPFNPIQYQSMQMRMQVPMLPILKGMMWQMIGSLLVTIMLLLSIAYLIKVMLLQKKVDKMRSDFVHTMIHELKRPVQTLKMCVSVFSAQKTDEKDENALIMETVREESDNLTAYLAKLREVIRAEEHIPLQITSFDIHAALLNLVAVYRKNRQKEVNVSLDYQRTSDRMMGDRDQLLNVVSNLMENSVKYSGDIVNIHVACRDTEKEEVMISVSDNGIGISPDEQQRVWTKFYRSNAYPDMMQPGIGLGLSFVDMIVKAHGGRKMMQSEVGKGTRISIIIPQHS</sequence>
<dbReference type="Gene3D" id="3.30.565.10">
    <property type="entry name" value="Histidine kinase-like ATPase, C-terminal domain"/>
    <property type="match status" value="1"/>
</dbReference>
<organism evidence="9 10">
    <name type="scientific">Segatella copri</name>
    <dbReference type="NCBI Taxonomy" id="165179"/>
    <lineage>
        <taxon>Bacteria</taxon>
        <taxon>Pseudomonadati</taxon>
        <taxon>Bacteroidota</taxon>
        <taxon>Bacteroidia</taxon>
        <taxon>Bacteroidales</taxon>
        <taxon>Prevotellaceae</taxon>
        <taxon>Segatella</taxon>
    </lineage>
</organism>
<dbReference type="Proteomes" id="UP000442105">
    <property type="component" value="Unassembled WGS sequence"/>
</dbReference>
<dbReference type="InterPro" id="IPR005467">
    <property type="entry name" value="His_kinase_dom"/>
</dbReference>
<evidence type="ECO:0000256" key="6">
    <source>
        <dbReference type="ARBA" id="ARBA00023012"/>
    </source>
</evidence>
<dbReference type="InterPro" id="IPR036890">
    <property type="entry name" value="HATPase_C_sf"/>
</dbReference>
<keyword evidence="3" id="KW-0597">Phosphoprotein</keyword>
<accession>A0AA90UGM9</accession>
<dbReference type="CDD" id="cd00075">
    <property type="entry name" value="HATPase"/>
    <property type="match status" value="1"/>
</dbReference>
<evidence type="ECO:0000256" key="3">
    <source>
        <dbReference type="ARBA" id="ARBA00022553"/>
    </source>
</evidence>
<dbReference type="SUPFAM" id="SSF47384">
    <property type="entry name" value="Homodimeric domain of signal transducing histidine kinase"/>
    <property type="match status" value="1"/>
</dbReference>
<evidence type="ECO:0000313" key="9">
    <source>
        <dbReference type="EMBL" id="MQN12801.1"/>
    </source>
</evidence>
<dbReference type="SUPFAM" id="SSF55874">
    <property type="entry name" value="ATPase domain of HSP90 chaperone/DNA topoisomerase II/histidine kinase"/>
    <property type="match status" value="1"/>
</dbReference>
<reference evidence="10" key="1">
    <citation type="submission" date="2019-09" db="EMBL/GenBank/DDBJ databases">
        <title>Distinct polysaccharide growth profiles of human intestinal Prevotella copri isolates.</title>
        <authorList>
            <person name="Fehlner-Peach H."/>
            <person name="Magnabosco C."/>
            <person name="Raghavan V."/>
            <person name="Scher J.U."/>
            <person name="Tett A."/>
            <person name="Cox L.M."/>
            <person name="Gottsegen C."/>
            <person name="Watters A."/>
            <person name="Wiltshire- Gordon J.D."/>
            <person name="Segata N."/>
            <person name="Bonneau R."/>
            <person name="Littman D.R."/>
        </authorList>
    </citation>
    <scope>NUCLEOTIDE SEQUENCE [LARGE SCALE GENOMIC DNA]</scope>
    <source>
        <strain evidence="10">iAQ1179</strain>
    </source>
</reference>
<dbReference type="CDD" id="cd00082">
    <property type="entry name" value="HisKA"/>
    <property type="match status" value="1"/>
</dbReference>
<dbReference type="Gene3D" id="1.10.287.130">
    <property type="match status" value="1"/>
</dbReference>
<dbReference type="SMART" id="SM00387">
    <property type="entry name" value="HATPase_c"/>
    <property type="match status" value="1"/>
</dbReference>
<gene>
    <name evidence="9" type="ORF">F7D95_08200</name>
</gene>
<dbReference type="GO" id="GO:0000155">
    <property type="term" value="F:phosphorelay sensor kinase activity"/>
    <property type="evidence" value="ECO:0007669"/>
    <property type="project" value="InterPro"/>
</dbReference>
<dbReference type="PANTHER" id="PTHR45453:SF1">
    <property type="entry name" value="PHOSPHATE REGULON SENSOR PROTEIN PHOR"/>
    <property type="match status" value="1"/>
</dbReference>
<evidence type="ECO:0000313" key="10">
    <source>
        <dbReference type="Proteomes" id="UP000442105"/>
    </source>
</evidence>
<comment type="catalytic activity">
    <reaction evidence="1">
        <text>ATP + protein L-histidine = ADP + protein N-phospho-L-histidine.</text>
        <dbReference type="EC" id="2.7.13.3"/>
    </reaction>
</comment>
<proteinExistence type="predicted"/>
<keyword evidence="7" id="KW-0472">Membrane</keyword>
<dbReference type="PROSITE" id="PS50109">
    <property type="entry name" value="HIS_KIN"/>
    <property type="match status" value="1"/>
</dbReference>
<dbReference type="GO" id="GO:0005886">
    <property type="term" value="C:plasma membrane"/>
    <property type="evidence" value="ECO:0007669"/>
    <property type="project" value="TreeGrafter"/>
</dbReference>
<dbReference type="SMART" id="SM00388">
    <property type="entry name" value="HisKA"/>
    <property type="match status" value="1"/>
</dbReference>
<protein>
    <recommendedName>
        <fullName evidence="2">histidine kinase</fullName>
        <ecNumber evidence="2">2.7.13.3</ecNumber>
    </recommendedName>
</protein>
<feature type="transmembrane region" description="Helical" evidence="7">
    <location>
        <begin position="7"/>
        <end position="28"/>
    </location>
</feature>
<dbReference type="AlphaFoldDB" id="A0AA90UGM9"/>